<dbReference type="GO" id="GO:0008233">
    <property type="term" value="F:peptidase activity"/>
    <property type="evidence" value="ECO:0007669"/>
    <property type="project" value="UniProtKB-KW"/>
</dbReference>
<dbReference type="GO" id="GO:0006508">
    <property type="term" value="P:proteolysis"/>
    <property type="evidence" value="ECO:0007669"/>
    <property type="project" value="UniProtKB-KW"/>
</dbReference>
<feature type="domain" description="Band 7" evidence="7">
    <location>
        <begin position="24"/>
        <end position="206"/>
    </location>
</feature>
<accession>A0ABY4XCW9</accession>
<dbReference type="EMBL" id="CP084930">
    <property type="protein sequence ID" value="USI74591.1"/>
    <property type="molecule type" value="Genomic_DNA"/>
</dbReference>
<dbReference type="InterPro" id="IPR036013">
    <property type="entry name" value="Band_7/SPFH_dom_sf"/>
</dbReference>
<gene>
    <name evidence="8" type="ORF">LHA26_13410</name>
</gene>
<evidence type="ECO:0000256" key="4">
    <source>
        <dbReference type="ARBA" id="ARBA00022989"/>
    </source>
</evidence>
<comment type="similarity">
    <text evidence="2 6">Belongs to the band 7/mec-2 family. HflC subfamily.</text>
</comment>
<keyword evidence="9" id="KW-1185">Reference proteome</keyword>
<dbReference type="PANTHER" id="PTHR42911">
    <property type="entry name" value="MODULATOR OF FTSH PROTEASE HFLC"/>
    <property type="match status" value="1"/>
</dbReference>
<organism evidence="8 9">
    <name type="scientific">Sphingomonas morindae</name>
    <dbReference type="NCBI Taxonomy" id="1541170"/>
    <lineage>
        <taxon>Bacteria</taxon>
        <taxon>Pseudomonadati</taxon>
        <taxon>Pseudomonadota</taxon>
        <taxon>Alphaproteobacteria</taxon>
        <taxon>Sphingomonadales</taxon>
        <taxon>Sphingomonadaceae</taxon>
        <taxon>Sphingomonas</taxon>
    </lineage>
</organism>
<dbReference type="Pfam" id="PF01145">
    <property type="entry name" value="Band_7"/>
    <property type="match status" value="1"/>
</dbReference>
<evidence type="ECO:0000256" key="6">
    <source>
        <dbReference type="PIRNR" id="PIRNR005651"/>
    </source>
</evidence>
<evidence type="ECO:0000259" key="7">
    <source>
        <dbReference type="SMART" id="SM00244"/>
    </source>
</evidence>
<dbReference type="InterPro" id="IPR001107">
    <property type="entry name" value="Band_7"/>
</dbReference>
<comment type="subcellular location">
    <subcellularLocation>
        <location evidence="1">Membrane</location>
        <topology evidence="1">Single-pass membrane protein</topology>
    </subcellularLocation>
</comment>
<protein>
    <recommendedName>
        <fullName evidence="6">Protein HflC</fullName>
    </recommendedName>
</protein>
<dbReference type="PANTHER" id="PTHR42911:SF1">
    <property type="entry name" value="MODULATOR OF FTSH PROTEASE HFLC"/>
    <property type="match status" value="1"/>
</dbReference>
<dbReference type="SUPFAM" id="SSF117892">
    <property type="entry name" value="Band 7/SPFH domain"/>
    <property type="match status" value="1"/>
</dbReference>
<comment type="function">
    <text evidence="6">HflC and HflK could regulate a protease.</text>
</comment>
<dbReference type="PIRSF" id="PIRSF005651">
    <property type="entry name" value="HflC"/>
    <property type="match status" value="1"/>
</dbReference>
<name>A0ABY4XCW9_9SPHN</name>
<dbReference type="SMART" id="SM00244">
    <property type="entry name" value="PHB"/>
    <property type="match status" value="1"/>
</dbReference>
<evidence type="ECO:0000256" key="5">
    <source>
        <dbReference type="ARBA" id="ARBA00023136"/>
    </source>
</evidence>
<evidence type="ECO:0000313" key="9">
    <source>
        <dbReference type="Proteomes" id="UP001056937"/>
    </source>
</evidence>
<proteinExistence type="inferred from homology"/>
<keyword evidence="4" id="KW-1133">Transmembrane helix</keyword>
<dbReference type="InterPro" id="IPR010200">
    <property type="entry name" value="HflC"/>
</dbReference>
<dbReference type="RefSeq" id="WP_252168395.1">
    <property type="nucleotide sequence ID" value="NZ_CP084930.1"/>
</dbReference>
<dbReference type="PROSITE" id="PS51257">
    <property type="entry name" value="PROKAR_LIPOPROTEIN"/>
    <property type="match status" value="1"/>
</dbReference>
<keyword evidence="3" id="KW-0812">Transmembrane</keyword>
<evidence type="ECO:0000256" key="2">
    <source>
        <dbReference type="ARBA" id="ARBA00007862"/>
    </source>
</evidence>
<keyword evidence="8" id="KW-0378">Hydrolase</keyword>
<reference evidence="8" key="1">
    <citation type="journal article" date="2022" name="Toxins">
        <title>Genomic Analysis of Sphingopyxis sp. USTB-05 for Biodegrading Cyanobacterial Hepatotoxins.</title>
        <authorList>
            <person name="Liu C."/>
            <person name="Xu Q."/>
            <person name="Zhao Z."/>
            <person name="Zhang H."/>
            <person name="Liu X."/>
            <person name="Yin C."/>
            <person name="Liu Y."/>
            <person name="Yan H."/>
        </authorList>
    </citation>
    <scope>NUCLEOTIDE SEQUENCE</scope>
    <source>
        <strain evidence="8">NBD5</strain>
    </source>
</reference>
<sequence length="286" mass="31808">MTRLLRNPIGWAGLLIVVVLACASTLSIIPETSQALVVRMGKPDRVVNRYRPGQGFGGDGAGLLAHIPLVEQVVVIDKRVRDIDMERQPVLSTDQLRLEVDAFARYRITDPLRMYLAARGDERRVGEALKPILGSALRNELGRRPFAALLTPERDTAMRNIRDALNRIAAQYGAQIVDVRINRAELPDGTPLDSAFERMRSARRQQAMTIRAEGMKQAAILRGQADADASRIYADAFGKDPDFYDFYRSMQSYRAAFAPDGENIGGTTLVLSPNSAYFRNFINKGK</sequence>
<keyword evidence="5" id="KW-0472">Membrane</keyword>
<evidence type="ECO:0000313" key="8">
    <source>
        <dbReference type="EMBL" id="USI74591.1"/>
    </source>
</evidence>
<dbReference type="Proteomes" id="UP001056937">
    <property type="component" value="Chromosome 1"/>
</dbReference>
<evidence type="ECO:0000256" key="1">
    <source>
        <dbReference type="ARBA" id="ARBA00004167"/>
    </source>
</evidence>
<dbReference type="CDD" id="cd03405">
    <property type="entry name" value="SPFH_HflC"/>
    <property type="match status" value="1"/>
</dbReference>
<dbReference type="Gene3D" id="3.30.479.30">
    <property type="entry name" value="Band 7 domain"/>
    <property type="match status" value="1"/>
</dbReference>
<evidence type="ECO:0000256" key="3">
    <source>
        <dbReference type="ARBA" id="ARBA00022692"/>
    </source>
</evidence>
<keyword evidence="8" id="KW-0645">Protease</keyword>